<dbReference type="AlphaFoldDB" id="A0A0C5BT83"/>
<keyword evidence="2" id="KW-0687">Ribonucleoprotein</keyword>
<keyword evidence="6" id="KW-1185">Reference proteome</keyword>
<sequence length="152" mass="16957">MKYLKDFGYMSIIETITDIDNTFLSRRELTCNFAGLAGKLKKLEAIDMVTKEFKLDGKVVIPMRLQTHVGKPIVTGTFFVYEDEGLAKRHVNPTIFSRLEKSKTKLAEAEAATQEAPSEDAVAEEKSSEDSPAEEKAVDAPAEEPKKEEKSE</sequence>
<dbReference type="InterPro" id="IPR012678">
    <property type="entry name" value="Ribosomal_uL23/eL15/eS24_sf"/>
</dbReference>
<protein>
    <recommendedName>
        <fullName evidence="3">30S ribosomal protein S24e</fullName>
    </recommendedName>
</protein>
<dbReference type="STRING" id="1582439.NPIRD3C_1741"/>
<reference evidence="5 6" key="2">
    <citation type="journal article" date="2016" name="ISME J.">
        <title>Physiological and genomic characterization of two novel marine thaumarchaeal strains indicates niche differentiation.</title>
        <authorList>
            <person name="Bayer B."/>
            <person name="Vojvoda J."/>
            <person name="Offre P."/>
            <person name="Alves R.J."/>
            <person name="Elisabeth N.H."/>
            <person name="Garcia J.A."/>
            <person name="Volland J.M."/>
            <person name="Srivastava A."/>
            <person name="Schleper C."/>
            <person name="Herndl G.J."/>
        </authorList>
    </citation>
    <scope>NUCLEOTIDE SEQUENCE [LARGE SCALE GENOMIC DNA]</scope>
    <source>
        <strain evidence="5 6">D3C</strain>
    </source>
</reference>
<dbReference type="KEGG" id="nid:NPIRD3C_1741"/>
<evidence type="ECO:0000313" key="6">
    <source>
        <dbReference type="Proteomes" id="UP000032027"/>
    </source>
</evidence>
<dbReference type="GO" id="GO:1990904">
    <property type="term" value="C:ribonucleoprotein complex"/>
    <property type="evidence" value="ECO:0007669"/>
    <property type="project" value="UniProtKB-KW"/>
</dbReference>
<keyword evidence="1" id="KW-0689">Ribosomal protein</keyword>
<evidence type="ECO:0000256" key="3">
    <source>
        <dbReference type="ARBA" id="ARBA00035358"/>
    </source>
</evidence>
<dbReference type="InterPro" id="IPR053709">
    <property type="entry name" value="eRP_eS24_sf"/>
</dbReference>
<evidence type="ECO:0000256" key="4">
    <source>
        <dbReference type="SAM" id="MobiDB-lite"/>
    </source>
</evidence>
<dbReference type="PATRIC" id="fig|1582439.9.peg.1795"/>
<evidence type="ECO:0000313" key="5">
    <source>
        <dbReference type="EMBL" id="AJM92953.1"/>
    </source>
</evidence>
<organism evidence="5 6">
    <name type="scientific">Nitrosopumilus piranensis</name>
    <dbReference type="NCBI Taxonomy" id="1582439"/>
    <lineage>
        <taxon>Archaea</taxon>
        <taxon>Nitrososphaerota</taxon>
        <taxon>Nitrososphaeria</taxon>
        <taxon>Nitrosopumilales</taxon>
        <taxon>Nitrosopumilaceae</taxon>
        <taxon>Nitrosopumilus</taxon>
    </lineage>
</organism>
<dbReference type="GO" id="GO:0003735">
    <property type="term" value="F:structural constituent of ribosome"/>
    <property type="evidence" value="ECO:0007669"/>
    <property type="project" value="InterPro"/>
</dbReference>
<dbReference type="Proteomes" id="UP000032027">
    <property type="component" value="Chromosome"/>
</dbReference>
<dbReference type="Gene3D" id="3.30.70.3370">
    <property type="match status" value="1"/>
</dbReference>
<dbReference type="GO" id="GO:0005840">
    <property type="term" value="C:ribosome"/>
    <property type="evidence" value="ECO:0007669"/>
    <property type="project" value="UniProtKB-KW"/>
</dbReference>
<gene>
    <name evidence="5" type="ORF">NPIRD3C_1741</name>
</gene>
<reference evidence="6" key="1">
    <citation type="submission" date="2015-02" db="EMBL/GenBank/DDBJ databases">
        <title>Characterization of two novel Thaumarchaeota isolated from the Northern Adriatic Sea.</title>
        <authorList>
            <person name="Bayer B."/>
            <person name="Vojvoda J."/>
            <person name="Offre P."/>
            <person name="Srivastava A."/>
            <person name="Elisabeth N."/>
            <person name="Garcia J.A.L."/>
            <person name="Schleper C."/>
            <person name="Herndl G.J."/>
        </authorList>
    </citation>
    <scope>NUCLEOTIDE SEQUENCE [LARGE SCALE GENOMIC DNA]</scope>
    <source>
        <strain evidence="6">D3C</strain>
    </source>
</reference>
<dbReference type="GO" id="GO:0006412">
    <property type="term" value="P:translation"/>
    <property type="evidence" value="ECO:0007669"/>
    <property type="project" value="InterPro"/>
</dbReference>
<proteinExistence type="predicted"/>
<evidence type="ECO:0000256" key="2">
    <source>
        <dbReference type="ARBA" id="ARBA00023274"/>
    </source>
</evidence>
<dbReference type="Pfam" id="PF01282">
    <property type="entry name" value="Ribosomal_S24e"/>
    <property type="match status" value="1"/>
</dbReference>
<dbReference type="SUPFAM" id="SSF54189">
    <property type="entry name" value="Ribosomal proteins S24e, L23 and L15e"/>
    <property type="match status" value="1"/>
</dbReference>
<accession>A0A0C5BT83</accession>
<name>A0A0C5BT83_9ARCH</name>
<feature type="compositionally biased region" description="Basic and acidic residues" evidence="4">
    <location>
        <begin position="123"/>
        <end position="152"/>
    </location>
</feature>
<dbReference type="InterPro" id="IPR001976">
    <property type="entry name" value="Ribosomal_eS24"/>
</dbReference>
<feature type="region of interest" description="Disordered" evidence="4">
    <location>
        <begin position="106"/>
        <end position="152"/>
    </location>
</feature>
<reference evidence="5 6" key="3">
    <citation type="journal article" date="2019" name="Int. J. Syst. Evol. Microbiol.">
        <title>Nitrosopumilus adriaticus sp. nov. and Nitrosopumilus piranensis sp. nov., two ammonia-oxidizing archaea from the Adriatic Sea and members of the class Nitrososphaeria.</title>
        <authorList>
            <person name="Bayer B."/>
            <person name="Vojvoda J."/>
            <person name="Reinthaler T."/>
            <person name="Reyes C."/>
            <person name="Pinto M."/>
            <person name="Herndl G.J."/>
        </authorList>
    </citation>
    <scope>NUCLEOTIDE SEQUENCE [LARGE SCALE GENOMIC DNA]</scope>
    <source>
        <strain evidence="5 6">D3C</strain>
    </source>
</reference>
<dbReference type="EMBL" id="CP010868">
    <property type="protein sequence ID" value="AJM92953.1"/>
    <property type="molecule type" value="Genomic_DNA"/>
</dbReference>
<dbReference type="HOGENOM" id="CLU_1933170_0_0_2"/>
<evidence type="ECO:0000256" key="1">
    <source>
        <dbReference type="ARBA" id="ARBA00022980"/>
    </source>
</evidence>